<accession>A0A411PL57</accession>
<dbReference type="Gene3D" id="3.30.565.10">
    <property type="entry name" value="Histidine kinase-like ATPase, C-terminal domain"/>
    <property type="match status" value="1"/>
</dbReference>
<sequence length="129" mass="14738">MNTLQLSLSAKLLDNSCHLKELEQFMCLNGVKEGQRFKLITCTMEGLNNALMHGGDKLENIILMAHCSQDKVMIDLLNQDDYQPLPEVNDYPNPNDEGGRGLWIMLNWMDQVTYEPSVLGTHLRMCLLR</sequence>
<dbReference type="InterPro" id="IPR036890">
    <property type="entry name" value="HATPase_C_sf"/>
</dbReference>
<dbReference type="EMBL" id="CP036200">
    <property type="protein sequence ID" value="QBF84228.1"/>
    <property type="molecule type" value="Genomic_DNA"/>
</dbReference>
<name>A0A411PL57_9GAMM</name>
<protein>
    <submittedName>
        <fullName evidence="2">ATP-binding protein</fullName>
    </submittedName>
</protein>
<proteinExistence type="predicted"/>
<dbReference type="InterPro" id="IPR003594">
    <property type="entry name" value="HATPase_dom"/>
</dbReference>
<evidence type="ECO:0000259" key="1">
    <source>
        <dbReference type="Pfam" id="PF13581"/>
    </source>
</evidence>
<dbReference type="CDD" id="cd16936">
    <property type="entry name" value="HATPase_RsbW-like"/>
    <property type="match status" value="1"/>
</dbReference>
<keyword evidence="3" id="KW-1185">Reference proteome</keyword>
<organism evidence="2 3">
    <name type="scientific">Shewanella maritima</name>
    <dbReference type="NCBI Taxonomy" id="2520507"/>
    <lineage>
        <taxon>Bacteria</taxon>
        <taxon>Pseudomonadati</taxon>
        <taxon>Pseudomonadota</taxon>
        <taxon>Gammaproteobacteria</taxon>
        <taxon>Alteromonadales</taxon>
        <taxon>Shewanellaceae</taxon>
        <taxon>Shewanella</taxon>
    </lineage>
</organism>
<dbReference type="Pfam" id="PF13581">
    <property type="entry name" value="HATPase_c_2"/>
    <property type="match status" value="1"/>
</dbReference>
<keyword evidence="2" id="KW-0547">Nucleotide-binding</keyword>
<dbReference type="AlphaFoldDB" id="A0A411PL57"/>
<reference evidence="2 3" key="1">
    <citation type="submission" date="2019-02" db="EMBL/GenBank/DDBJ databases">
        <title>Shewanella sp. D4-2 isolated from Dokdo Island.</title>
        <authorList>
            <person name="Baek K."/>
        </authorList>
    </citation>
    <scope>NUCLEOTIDE SEQUENCE [LARGE SCALE GENOMIC DNA]</scope>
    <source>
        <strain evidence="2 3">D4-2</strain>
    </source>
</reference>
<dbReference type="Proteomes" id="UP000291106">
    <property type="component" value="Chromosome"/>
</dbReference>
<feature type="domain" description="Histidine kinase/HSP90-like ATPase" evidence="1">
    <location>
        <begin position="21"/>
        <end position="126"/>
    </location>
</feature>
<keyword evidence="2" id="KW-0067">ATP-binding</keyword>
<evidence type="ECO:0000313" key="3">
    <source>
        <dbReference type="Proteomes" id="UP000291106"/>
    </source>
</evidence>
<gene>
    <name evidence="2" type="ORF">EXU30_17285</name>
</gene>
<evidence type="ECO:0000313" key="2">
    <source>
        <dbReference type="EMBL" id="QBF84228.1"/>
    </source>
</evidence>
<dbReference type="OrthoDB" id="6263707at2"/>
<dbReference type="RefSeq" id="WP_130602129.1">
    <property type="nucleotide sequence ID" value="NZ_CP036200.1"/>
</dbReference>
<dbReference type="GO" id="GO:0005524">
    <property type="term" value="F:ATP binding"/>
    <property type="evidence" value="ECO:0007669"/>
    <property type="project" value="UniProtKB-KW"/>
</dbReference>
<dbReference type="KEGG" id="smai:EXU30_17285"/>